<feature type="chain" id="PRO_5045258298" evidence="1">
    <location>
        <begin position="20"/>
        <end position="172"/>
    </location>
</feature>
<proteinExistence type="predicted"/>
<feature type="signal peptide" evidence="1">
    <location>
        <begin position="1"/>
        <end position="19"/>
    </location>
</feature>
<dbReference type="Pfam" id="PF21172">
    <property type="entry name" value="CueP"/>
    <property type="match status" value="1"/>
</dbReference>
<organism evidence="2 3">
    <name type="scientific">Thermus composti</name>
    <dbReference type="NCBI Taxonomy" id="532059"/>
    <lineage>
        <taxon>Bacteria</taxon>
        <taxon>Thermotogati</taxon>
        <taxon>Deinococcota</taxon>
        <taxon>Deinococci</taxon>
        <taxon>Thermales</taxon>
        <taxon>Thermaceae</taxon>
        <taxon>Thermus</taxon>
    </lineage>
</organism>
<dbReference type="EMBL" id="JBHLTW010000023">
    <property type="protein sequence ID" value="MFC0595697.1"/>
    <property type="molecule type" value="Genomic_DNA"/>
</dbReference>
<sequence>MKRILALVGTALALGLAQAPSPEALRGASPEEALLLAQRFREEGAQVVSYVTPEAFFFEFPDGRKARVALGDKFLVAVAPYRQRTHPCQVHYFSSCTGELAGETFTVRVLEGNKEELRTQVQTGKDGFFTLWLPRNRRYTLEVRQGDWVAQGALTTFAQSPTCLTGLRLSRR</sequence>
<dbReference type="InterPro" id="IPR047808">
    <property type="entry name" value="CueP-like"/>
</dbReference>
<dbReference type="NCBIfam" id="NF038094">
    <property type="entry name" value="CueP_fam"/>
    <property type="match status" value="1"/>
</dbReference>
<evidence type="ECO:0000313" key="3">
    <source>
        <dbReference type="Proteomes" id="UP001589830"/>
    </source>
</evidence>
<protein>
    <submittedName>
        <fullName evidence="2">CueP family metal-binding protein</fullName>
    </submittedName>
</protein>
<reference evidence="2 3" key="1">
    <citation type="submission" date="2024-09" db="EMBL/GenBank/DDBJ databases">
        <authorList>
            <person name="Sun Q."/>
            <person name="Mori K."/>
        </authorList>
    </citation>
    <scope>NUCLEOTIDE SEQUENCE [LARGE SCALE GENOMIC DNA]</scope>
    <source>
        <strain evidence="2 3">NCAIM B.02340</strain>
    </source>
</reference>
<keyword evidence="1" id="KW-0732">Signal</keyword>
<evidence type="ECO:0000256" key="1">
    <source>
        <dbReference type="SAM" id="SignalP"/>
    </source>
</evidence>
<dbReference type="Proteomes" id="UP001589830">
    <property type="component" value="Unassembled WGS sequence"/>
</dbReference>
<name>A0ABV6Q0T1_9DEIN</name>
<gene>
    <name evidence="2" type="ORF">ACFFFP_05895</name>
</gene>
<dbReference type="RefSeq" id="WP_188847697.1">
    <property type="nucleotide sequence ID" value="NZ_BMPJ01000018.1"/>
</dbReference>
<comment type="caution">
    <text evidence="2">The sequence shown here is derived from an EMBL/GenBank/DDBJ whole genome shotgun (WGS) entry which is preliminary data.</text>
</comment>
<keyword evidence="3" id="KW-1185">Reference proteome</keyword>
<dbReference type="Gene3D" id="2.60.40.3700">
    <property type="match status" value="1"/>
</dbReference>
<accession>A0ABV6Q0T1</accession>
<evidence type="ECO:0000313" key="2">
    <source>
        <dbReference type="EMBL" id="MFC0595697.1"/>
    </source>
</evidence>